<keyword evidence="3" id="KW-1185">Reference proteome</keyword>
<sequence>MNHLKTLAIAMTVAAGAAGAASAQDDSAFVEFKVLKPELAMAAATAAMEHCRAGGYQVGVTVVDRFGVPQAFVRDRFAGAHVWETATRKAWTAVSFRSGTTELDAATKPGTLAEGIRHISQALPLGGGLMIEEGGGSLVGGIGVSGAPGPDIDDECAQAGIDAIADEIAF</sequence>
<feature type="chain" id="PRO_5002723287" description="Heme-binding protein" evidence="1">
    <location>
        <begin position="24"/>
        <end position="170"/>
    </location>
</feature>
<dbReference type="KEGG" id="dsh:Dshi_2811"/>
<dbReference type="Proteomes" id="UP000006833">
    <property type="component" value="Chromosome"/>
</dbReference>
<dbReference type="SUPFAM" id="SSF143744">
    <property type="entry name" value="GlcG-like"/>
    <property type="match status" value="1"/>
</dbReference>
<dbReference type="InterPro" id="IPR038084">
    <property type="entry name" value="PduO/GlcC-like_sf"/>
</dbReference>
<name>A8LJ49_DINSH</name>
<feature type="signal peptide" evidence="1">
    <location>
        <begin position="1"/>
        <end position="23"/>
    </location>
</feature>
<keyword evidence="1" id="KW-0732">Signal</keyword>
<dbReference type="Gene3D" id="3.30.450.150">
    <property type="entry name" value="Haem-degrading domain"/>
    <property type="match status" value="1"/>
</dbReference>
<evidence type="ECO:0000313" key="2">
    <source>
        <dbReference type="EMBL" id="ABV94544.1"/>
    </source>
</evidence>
<dbReference type="PANTHER" id="PTHR34309:SF10">
    <property type="entry name" value="SLR1406 PROTEIN"/>
    <property type="match status" value="1"/>
</dbReference>
<dbReference type="HOGENOM" id="CLU_103773_0_1_5"/>
<organism evidence="2 3">
    <name type="scientific">Dinoroseobacter shibae (strain DSM 16493 / NCIMB 14021 / DFL 12)</name>
    <dbReference type="NCBI Taxonomy" id="398580"/>
    <lineage>
        <taxon>Bacteria</taxon>
        <taxon>Pseudomonadati</taxon>
        <taxon>Pseudomonadota</taxon>
        <taxon>Alphaproteobacteria</taxon>
        <taxon>Rhodobacterales</taxon>
        <taxon>Roseobacteraceae</taxon>
        <taxon>Dinoroseobacter</taxon>
    </lineage>
</organism>
<dbReference type="RefSeq" id="WP_012179472.1">
    <property type="nucleotide sequence ID" value="NC_009952.1"/>
</dbReference>
<gene>
    <name evidence="2" type="ordered locus">Dshi_2811</name>
</gene>
<evidence type="ECO:0000313" key="3">
    <source>
        <dbReference type="Proteomes" id="UP000006833"/>
    </source>
</evidence>
<evidence type="ECO:0000256" key="1">
    <source>
        <dbReference type="SAM" id="SignalP"/>
    </source>
</evidence>
<proteinExistence type="predicted"/>
<dbReference type="Pfam" id="PF03928">
    <property type="entry name" value="HbpS-like"/>
    <property type="match status" value="1"/>
</dbReference>
<dbReference type="PANTHER" id="PTHR34309">
    <property type="entry name" value="SLR1406 PROTEIN"/>
    <property type="match status" value="1"/>
</dbReference>
<dbReference type="AlphaFoldDB" id="A8LJ49"/>
<evidence type="ECO:0008006" key="4">
    <source>
        <dbReference type="Google" id="ProtNLM"/>
    </source>
</evidence>
<reference evidence="3" key="1">
    <citation type="journal article" date="2010" name="ISME J.">
        <title>The complete genome sequence of the algal symbiont Dinoroseobacter shibae: a hitchhiker's guide to life in the sea.</title>
        <authorList>
            <person name="Wagner-Dobler I."/>
            <person name="Ballhausen B."/>
            <person name="Berger M."/>
            <person name="Brinkhoff T."/>
            <person name="Buchholz I."/>
            <person name="Bunk B."/>
            <person name="Cypionka H."/>
            <person name="Daniel R."/>
            <person name="Drepper T."/>
            <person name="Gerdts G."/>
            <person name="Hahnke S."/>
            <person name="Han C."/>
            <person name="Jahn D."/>
            <person name="Kalhoefer D."/>
            <person name="Kiss H."/>
            <person name="Klenk H.P."/>
            <person name="Kyrpides N."/>
            <person name="Liebl W."/>
            <person name="Liesegang H."/>
            <person name="Meincke L."/>
            <person name="Pati A."/>
            <person name="Petersen J."/>
            <person name="Piekarski T."/>
            <person name="Pommerenke C."/>
            <person name="Pradella S."/>
            <person name="Pukall R."/>
            <person name="Rabus R."/>
            <person name="Stackebrandt E."/>
            <person name="Thole S."/>
            <person name="Thompson L."/>
            <person name="Tielen P."/>
            <person name="Tomasch J."/>
            <person name="von Jan M."/>
            <person name="Wanphrut N."/>
            <person name="Wichels A."/>
            <person name="Zech H."/>
            <person name="Simon M."/>
        </authorList>
    </citation>
    <scope>NUCLEOTIDE SEQUENCE [LARGE SCALE GENOMIC DNA]</scope>
    <source>
        <strain evidence="3">DSM 16493 / NCIMB 14021 / DFL 12</strain>
    </source>
</reference>
<dbReference type="eggNOG" id="COG3193">
    <property type="taxonomic scope" value="Bacteria"/>
</dbReference>
<accession>A8LJ49</accession>
<dbReference type="STRING" id="398580.Dshi_2811"/>
<dbReference type="InterPro" id="IPR005624">
    <property type="entry name" value="PduO/GlcC-like"/>
</dbReference>
<dbReference type="OrthoDB" id="5786851at2"/>
<protein>
    <recommendedName>
        <fullName evidence="4">Heme-binding protein</fullName>
    </recommendedName>
</protein>
<dbReference type="InterPro" id="IPR052517">
    <property type="entry name" value="GlcG_carb_metab_protein"/>
</dbReference>
<dbReference type="EMBL" id="CP000830">
    <property type="protein sequence ID" value="ABV94544.1"/>
    <property type="molecule type" value="Genomic_DNA"/>
</dbReference>